<dbReference type="NCBIfam" id="TIGR03156">
    <property type="entry name" value="GTP_HflX"/>
    <property type="match status" value="1"/>
</dbReference>
<evidence type="ECO:0000256" key="8">
    <source>
        <dbReference type="PIRSR" id="PIRSR006809-2"/>
    </source>
</evidence>
<feature type="binding site" evidence="7">
    <location>
        <begin position="378"/>
        <end position="380"/>
    </location>
    <ligand>
        <name>GTP</name>
        <dbReference type="ChEBI" id="CHEBI:37565"/>
    </ligand>
</feature>
<dbReference type="InterPro" id="IPR042108">
    <property type="entry name" value="GTPase_HflX_N_sf"/>
</dbReference>
<keyword evidence="1 6" id="KW-0963">Cytoplasm</keyword>
<dbReference type="InterPro" id="IPR006073">
    <property type="entry name" value="GTP-bd"/>
</dbReference>
<dbReference type="PANTHER" id="PTHR10229">
    <property type="entry name" value="GTP-BINDING PROTEIN HFLX"/>
    <property type="match status" value="1"/>
</dbReference>
<dbReference type="EMBL" id="AP035788">
    <property type="protein sequence ID" value="BFO77382.1"/>
    <property type="molecule type" value="Genomic_DNA"/>
</dbReference>
<protein>
    <recommendedName>
        <fullName evidence="6">GTPase HflX</fullName>
    </recommendedName>
    <alternativeName>
        <fullName evidence="6">GTP-binding protein HflX</fullName>
    </alternativeName>
</protein>
<dbReference type="PRINTS" id="PR00326">
    <property type="entry name" value="GTP1OBG"/>
</dbReference>
<dbReference type="PROSITE" id="PS51705">
    <property type="entry name" value="G_HFLX"/>
    <property type="match status" value="1"/>
</dbReference>
<evidence type="ECO:0000256" key="2">
    <source>
        <dbReference type="ARBA" id="ARBA00022723"/>
    </source>
</evidence>
<dbReference type="Pfam" id="PF13167">
    <property type="entry name" value="GTP-bdg_N"/>
    <property type="match status" value="1"/>
</dbReference>
<keyword evidence="3 6" id="KW-0547">Nucleotide-binding</keyword>
<feature type="binding site" evidence="8">
    <location>
        <position position="229"/>
    </location>
    <ligand>
        <name>Mg(2+)</name>
        <dbReference type="ChEBI" id="CHEBI:18420"/>
    </ligand>
</feature>
<dbReference type="FunFam" id="3.40.50.11060:FF:000001">
    <property type="entry name" value="GTPase HflX"/>
    <property type="match status" value="1"/>
</dbReference>
<feature type="binding site" evidence="7">
    <location>
        <begin position="222"/>
        <end position="229"/>
    </location>
    <ligand>
        <name>GTP</name>
        <dbReference type="ChEBI" id="CHEBI:37565"/>
    </ligand>
</feature>
<comment type="function">
    <text evidence="6">GTPase that associates with the 50S ribosomal subunit and may have a role during protein synthesis or ribosome biogenesis.</text>
</comment>
<comment type="subunit">
    <text evidence="6">Monomer. Associates with the 50S ribosomal subunit.</text>
</comment>
<dbReference type="AlphaFoldDB" id="A0AB33JCX4"/>
<dbReference type="GO" id="GO:0046872">
    <property type="term" value="F:metal ion binding"/>
    <property type="evidence" value="ECO:0007669"/>
    <property type="project" value="UniProtKB-KW"/>
</dbReference>
<dbReference type="SUPFAM" id="SSF52540">
    <property type="entry name" value="P-loop containing nucleoside triphosphate hydrolases"/>
    <property type="match status" value="1"/>
</dbReference>
<comment type="subcellular location">
    <subcellularLocation>
        <location evidence="6">Cytoplasm</location>
    </subcellularLocation>
    <text evidence="6">May associate with membranes.</text>
</comment>
<feature type="binding site" evidence="7">
    <location>
        <begin position="247"/>
        <end position="251"/>
    </location>
    <ligand>
        <name>GTP</name>
        <dbReference type="ChEBI" id="CHEBI:37565"/>
    </ligand>
</feature>
<keyword evidence="4 8" id="KW-0460">Magnesium</keyword>
<reference evidence="10" key="1">
    <citation type="submission" date="2024-07" db="EMBL/GenBank/DDBJ databases">
        <title>Complete genome sequence of Prevotella sp. YM-2024 GTC17260.</title>
        <authorList>
            <person name="Hayashi M."/>
            <person name="Muto Y."/>
            <person name="Tanaka K."/>
            <person name="Niwa H."/>
        </authorList>
    </citation>
    <scope>NUCLEOTIDE SEQUENCE</scope>
    <source>
        <strain evidence="10">GTC17260</strain>
    </source>
</reference>
<evidence type="ECO:0000256" key="1">
    <source>
        <dbReference type="ARBA" id="ARBA00022490"/>
    </source>
</evidence>
<dbReference type="FunFam" id="3.40.50.300:FF:000955">
    <property type="entry name" value="GTPase HflX"/>
    <property type="match status" value="1"/>
</dbReference>
<organism evidence="10">
    <name type="scientific">Prevotella sp. GTC17260</name>
    <dbReference type="NCBI Taxonomy" id="3236796"/>
    <lineage>
        <taxon>Bacteria</taxon>
        <taxon>Pseudomonadati</taxon>
        <taxon>Bacteroidota</taxon>
        <taxon>Bacteroidia</taxon>
        <taxon>Bacteroidales</taxon>
        <taxon>Prevotellaceae</taxon>
        <taxon>Prevotella</taxon>
    </lineage>
</organism>
<dbReference type="Gene3D" id="6.10.250.2860">
    <property type="match status" value="1"/>
</dbReference>
<feature type="domain" description="Hflx-type G" evidence="9">
    <location>
        <begin position="216"/>
        <end position="400"/>
    </location>
</feature>
<feature type="binding site" evidence="7">
    <location>
        <begin position="334"/>
        <end position="337"/>
    </location>
    <ligand>
        <name>GTP</name>
        <dbReference type="ChEBI" id="CHEBI:37565"/>
    </ligand>
</feature>
<evidence type="ECO:0000313" key="10">
    <source>
        <dbReference type="EMBL" id="BFO77382.1"/>
    </source>
</evidence>
<dbReference type="InterPro" id="IPR032305">
    <property type="entry name" value="GTP-bd_M"/>
</dbReference>
<evidence type="ECO:0000259" key="9">
    <source>
        <dbReference type="PROSITE" id="PS51705"/>
    </source>
</evidence>
<dbReference type="GO" id="GO:0003924">
    <property type="term" value="F:GTPase activity"/>
    <property type="evidence" value="ECO:0007669"/>
    <property type="project" value="UniProtKB-UniRule"/>
</dbReference>
<name>A0AB33JCX4_9BACT</name>
<dbReference type="InterPro" id="IPR016496">
    <property type="entry name" value="GTPase_HflX"/>
</dbReference>
<evidence type="ECO:0000256" key="7">
    <source>
        <dbReference type="PIRSR" id="PIRSR006809-1"/>
    </source>
</evidence>
<comment type="cofactor">
    <cofactor evidence="8">
        <name>Mg(2+)</name>
        <dbReference type="ChEBI" id="CHEBI:18420"/>
    </cofactor>
</comment>
<proteinExistence type="inferred from homology"/>
<feature type="binding site" evidence="8">
    <location>
        <position position="249"/>
    </location>
    <ligand>
        <name>Mg(2+)</name>
        <dbReference type="ChEBI" id="CHEBI:18420"/>
    </ligand>
</feature>
<dbReference type="GO" id="GO:0043022">
    <property type="term" value="F:ribosome binding"/>
    <property type="evidence" value="ECO:0007669"/>
    <property type="project" value="TreeGrafter"/>
</dbReference>
<dbReference type="Gene3D" id="3.40.50.11060">
    <property type="entry name" value="GTPase HflX, N-terminal domain"/>
    <property type="match status" value="1"/>
</dbReference>
<evidence type="ECO:0000256" key="5">
    <source>
        <dbReference type="ARBA" id="ARBA00023134"/>
    </source>
</evidence>
<dbReference type="PANTHER" id="PTHR10229:SF0">
    <property type="entry name" value="GTP-BINDING PROTEIN 6-RELATED"/>
    <property type="match status" value="1"/>
</dbReference>
<dbReference type="InterPro" id="IPR025121">
    <property type="entry name" value="GTPase_HflX_N"/>
</dbReference>
<dbReference type="GO" id="GO:0005737">
    <property type="term" value="C:cytoplasm"/>
    <property type="evidence" value="ECO:0007669"/>
    <property type="project" value="UniProtKB-SubCell"/>
</dbReference>
<comment type="similarity">
    <text evidence="6">Belongs to the TRAFAC class OBG-HflX-like GTPase superfamily. HflX GTPase family.</text>
</comment>
<dbReference type="Gene3D" id="3.40.50.300">
    <property type="entry name" value="P-loop containing nucleotide triphosphate hydrolases"/>
    <property type="match status" value="1"/>
</dbReference>
<dbReference type="Pfam" id="PF01926">
    <property type="entry name" value="MMR_HSR1"/>
    <property type="match status" value="1"/>
</dbReference>
<evidence type="ECO:0000256" key="3">
    <source>
        <dbReference type="ARBA" id="ARBA00022741"/>
    </source>
</evidence>
<dbReference type="InterPro" id="IPR030394">
    <property type="entry name" value="G_HFLX_dom"/>
</dbReference>
<evidence type="ECO:0000256" key="4">
    <source>
        <dbReference type="ARBA" id="ARBA00022842"/>
    </source>
</evidence>
<evidence type="ECO:0000256" key="6">
    <source>
        <dbReference type="HAMAP-Rule" id="MF_00900"/>
    </source>
</evidence>
<keyword evidence="2 8" id="KW-0479">Metal-binding</keyword>
<dbReference type="HAMAP" id="MF_00900">
    <property type="entry name" value="GTPase_HflX"/>
    <property type="match status" value="1"/>
</dbReference>
<keyword evidence="5 6" id="KW-0342">GTP-binding</keyword>
<feature type="binding site" evidence="7">
    <location>
        <begin position="268"/>
        <end position="271"/>
    </location>
    <ligand>
        <name>GTP</name>
        <dbReference type="ChEBI" id="CHEBI:37565"/>
    </ligand>
</feature>
<dbReference type="InterPro" id="IPR027417">
    <property type="entry name" value="P-loop_NTPase"/>
</dbReference>
<sequence length="416" mass="47704">MKEFVISEVKAETAVLVGLITQNQDEAKTKEYLDELEFLADTAGAVTVRRFTQKVAGPSQVTYVGKGKLEEIKQYIKDEEENERPVGMVIFDDELSAKQIHNIENELGVKILDRTSLILDIFAMRAQTANAKTQVELAQYRYMLPRLQRLWTHLERQGGGSGSGGGKGSVGLRGPGETQLEMDRRIILQRITLLKQRLLEIDKQKTTQRKNRGRMIRVALVGYTNVGKSTLMNLMAKSDVFAENKLFATLDTTVRKVVVDNLPFLLADTVGFIRKLPTDLVDSFKSTLDEVREADLLLHVVDISHPDFEEQIQVVEKTLSELGCAEKPGMIIFNKIDNYSWIEKEEDDLTPIRKENITLDELKRTWMARLNENCLFISAKQRENIDEFRNVLYKKVRELHVQKYPYNDFLYPETEE</sequence>
<dbReference type="CDD" id="cd01878">
    <property type="entry name" value="HflX"/>
    <property type="match status" value="1"/>
</dbReference>
<dbReference type="GO" id="GO:0005525">
    <property type="term" value="F:GTP binding"/>
    <property type="evidence" value="ECO:0007669"/>
    <property type="project" value="UniProtKB-UniRule"/>
</dbReference>
<gene>
    <name evidence="6 10" type="primary">hflX</name>
    <name evidence="10" type="ORF">GTC17260_00170</name>
</gene>
<dbReference type="Pfam" id="PF16360">
    <property type="entry name" value="GTP-bdg_M"/>
    <property type="match status" value="1"/>
</dbReference>
<dbReference type="PIRSF" id="PIRSF006809">
    <property type="entry name" value="GTP-binding_hflX_prd"/>
    <property type="match status" value="1"/>
</dbReference>
<accession>A0AB33JCX4</accession>